<name>A0A4Z0WAY7_9GAMM</name>
<keyword evidence="10" id="KW-0175">Coiled coil</keyword>
<dbReference type="NCBIfam" id="TIGR01843">
    <property type="entry name" value="type_I_hlyD"/>
    <property type="match status" value="1"/>
</dbReference>
<keyword evidence="6" id="KW-0812">Transmembrane</keyword>
<dbReference type="InterPro" id="IPR050739">
    <property type="entry name" value="MFP"/>
</dbReference>
<dbReference type="EMBL" id="SRMF01000010">
    <property type="protein sequence ID" value="TGG91131.1"/>
    <property type="molecule type" value="Genomic_DNA"/>
</dbReference>
<dbReference type="GO" id="GO:0005886">
    <property type="term" value="C:plasma membrane"/>
    <property type="evidence" value="ECO:0007669"/>
    <property type="project" value="UniProtKB-SubCell"/>
</dbReference>
<comment type="similarity">
    <text evidence="2 9">Belongs to the membrane fusion protein (MFP) (TC 8.A.1) family.</text>
</comment>
<dbReference type="Gene3D" id="2.40.30.170">
    <property type="match status" value="1"/>
</dbReference>
<gene>
    <name evidence="13" type="ORF">E4656_17225</name>
</gene>
<keyword evidence="3 9" id="KW-0813">Transport</keyword>
<evidence type="ECO:0000256" key="7">
    <source>
        <dbReference type="ARBA" id="ARBA00022989"/>
    </source>
</evidence>
<feature type="coiled-coil region" evidence="10">
    <location>
        <begin position="243"/>
        <end position="299"/>
    </location>
</feature>
<feature type="domain" description="AprE-like beta-barrel" evidence="12">
    <location>
        <begin position="342"/>
        <end position="430"/>
    </location>
</feature>
<dbReference type="InterPro" id="IPR058982">
    <property type="entry name" value="Beta-barrel_AprE"/>
</dbReference>
<dbReference type="RefSeq" id="WP_135484553.1">
    <property type="nucleotide sequence ID" value="NZ_SRMF01000010.1"/>
</dbReference>
<dbReference type="GO" id="GO:0015031">
    <property type="term" value="P:protein transport"/>
    <property type="evidence" value="ECO:0007669"/>
    <property type="project" value="InterPro"/>
</dbReference>
<evidence type="ECO:0000256" key="9">
    <source>
        <dbReference type="RuleBase" id="RU365093"/>
    </source>
</evidence>
<keyword evidence="8" id="KW-0472">Membrane</keyword>
<comment type="subcellular location">
    <subcellularLocation>
        <location evidence="1 9">Cell inner membrane</location>
        <topology evidence="1 9">Single-pass membrane protein</topology>
    </subcellularLocation>
</comment>
<dbReference type="PANTHER" id="PTHR30386">
    <property type="entry name" value="MEMBRANE FUSION SUBUNIT OF EMRAB-TOLC MULTIDRUG EFFLUX PUMP"/>
    <property type="match status" value="1"/>
</dbReference>
<protein>
    <recommendedName>
        <fullName evidence="9">Membrane fusion protein (MFP) family protein</fullName>
    </recommendedName>
</protein>
<evidence type="ECO:0000313" key="14">
    <source>
        <dbReference type="Proteomes" id="UP000297475"/>
    </source>
</evidence>
<sequence>MMARLPTIGRRKREAVDPIANDFKPAAIALEEAPPSRVARGILWSIMAFFLSAVAWASVGRVDVVAVTEGQLVPKGRTNIVQPSQMGRVAQIHIEDGSLVEVGQPLVTLDGTETQAEVTRLQDIRQLTQRRLQRQTLWTEFLQLGLSTNESSEPAQIQLETEDALLSSRHQALLVMDAGLAQRLRARELEYSRTSATVQRLEQTQPLLAEHASAIQALNERDMAPRVELIAMEREIIQMDGQLEGDRLRLIQLEAEIEEIEHQRRQLWTDALERSLTEQESLEAELEDLGQQLVKATSLSEQQVLRAPVSGIIHNLQVNTIGSVVQPAQTLLEIIPSQERVIAEVWVDNRDIGFVNEGQSASLKLNAFAFTRYGTVPGTVTSVSNDAIVDENAGPRYLARIELDQHYIDLGGKEVSLAPGMTLSAEVTTGQRRLIEFFAAPILSALDETGRER</sequence>
<evidence type="ECO:0000256" key="8">
    <source>
        <dbReference type="ARBA" id="ARBA00023136"/>
    </source>
</evidence>
<evidence type="ECO:0000256" key="5">
    <source>
        <dbReference type="ARBA" id="ARBA00022519"/>
    </source>
</evidence>
<accession>A0A4Z0WAY7</accession>
<keyword evidence="4 9" id="KW-1003">Cell membrane</keyword>
<evidence type="ECO:0000256" key="2">
    <source>
        <dbReference type="ARBA" id="ARBA00009477"/>
    </source>
</evidence>
<keyword evidence="5 9" id="KW-0997">Cell inner membrane</keyword>
<keyword evidence="7" id="KW-1133">Transmembrane helix</keyword>
<organism evidence="13 14">
    <name type="scientific">Natronospirillum operosum</name>
    <dbReference type="NCBI Taxonomy" id="2759953"/>
    <lineage>
        <taxon>Bacteria</taxon>
        <taxon>Pseudomonadati</taxon>
        <taxon>Pseudomonadota</taxon>
        <taxon>Gammaproteobacteria</taxon>
        <taxon>Oceanospirillales</taxon>
        <taxon>Natronospirillaceae</taxon>
        <taxon>Natronospirillum</taxon>
    </lineage>
</organism>
<dbReference type="Proteomes" id="UP000297475">
    <property type="component" value="Unassembled WGS sequence"/>
</dbReference>
<dbReference type="SUPFAM" id="SSF111369">
    <property type="entry name" value="HlyD-like secretion proteins"/>
    <property type="match status" value="1"/>
</dbReference>
<dbReference type="InterPro" id="IPR010129">
    <property type="entry name" value="T1SS_HlyD"/>
</dbReference>
<dbReference type="OrthoDB" id="9810980at2"/>
<evidence type="ECO:0000259" key="12">
    <source>
        <dbReference type="Pfam" id="PF26002"/>
    </source>
</evidence>
<evidence type="ECO:0000259" key="11">
    <source>
        <dbReference type="Pfam" id="PF25994"/>
    </source>
</evidence>
<evidence type="ECO:0000313" key="13">
    <source>
        <dbReference type="EMBL" id="TGG91131.1"/>
    </source>
</evidence>
<proteinExistence type="inferred from homology"/>
<keyword evidence="14" id="KW-1185">Reference proteome</keyword>
<evidence type="ECO:0000256" key="3">
    <source>
        <dbReference type="ARBA" id="ARBA00022448"/>
    </source>
</evidence>
<evidence type="ECO:0000256" key="1">
    <source>
        <dbReference type="ARBA" id="ARBA00004377"/>
    </source>
</evidence>
<dbReference type="InterPro" id="IPR058781">
    <property type="entry name" value="HH_AprE-like"/>
</dbReference>
<feature type="domain" description="AprE-like long alpha-helical hairpin" evidence="11">
    <location>
        <begin position="152"/>
        <end position="297"/>
    </location>
</feature>
<dbReference type="PANTHER" id="PTHR30386:SF27">
    <property type="entry name" value="MEMBRANE FUSION PROTEIN (MFP) FAMILY PROTEIN"/>
    <property type="match status" value="1"/>
</dbReference>
<evidence type="ECO:0000256" key="10">
    <source>
        <dbReference type="SAM" id="Coils"/>
    </source>
</evidence>
<evidence type="ECO:0000256" key="6">
    <source>
        <dbReference type="ARBA" id="ARBA00022692"/>
    </source>
</evidence>
<evidence type="ECO:0000256" key="4">
    <source>
        <dbReference type="ARBA" id="ARBA00022475"/>
    </source>
</evidence>
<dbReference type="PRINTS" id="PR01490">
    <property type="entry name" value="RTXTOXIND"/>
</dbReference>
<dbReference type="AlphaFoldDB" id="A0A4Z0WAY7"/>
<dbReference type="Pfam" id="PF25994">
    <property type="entry name" value="HH_AprE"/>
    <property type="match status" value="1"/>
</dbReference>
<dbReference type="Pfam" id="PF26002">
    <property type="entry name" value="Beta-barrel_AprE"/>
    <property type="match status" value="1"/>
</dbReference>
<reference evidence="13 14" key="1">
    <citation type="submission" date="2019-04" db="EMBL/GenBank/DDBJ databases">
        <title>Natronospirillum operosus gen. nov., sp. nov., a haloalkaliphilic satellite isolated from decaying biomass of laboratory culture of cyanobacterium Geitlerinema sp. and proposal of Natronospirillaceae fam. nov. and Saccharospirillaceae fam. nov.</title>
        <authorList>
            <person name="Kevbrin V."/>
            <person name="Boltyanskaya Y."/>
            <person name="Koziaeva V."/>
            <person name="Grouzdev D.S."/>
            <person name="Park M."/>
            <person name="Cho J."/>
        </authorList>
    </citation>
    <scope>NUCLEOTIDE SEQUENCE [LARGE SCALE GENOMIC DNA]</scope>
    <source>
        <strain evidence="13 14">G-116</strain>
    </source>
</reference>
<comment type="caution">
    <text evidence="13">The sequence shown here is derived from an EMBL/GenBank/DDBJ whole genome shotgun (WGS) entry which is preliminary data.</text>
</comment>